<reference evidence="1 2" key="1">
    <citation type="submission" date="2022-03" db="EMBL/GenBank/DDBJ databases">
        <authorList>
            <person name="Jo J.-H."/>
            <person name="Im W.-T."/>
        </authorList>
    </citation>
    <scope>NUCLEOTIDE SEQUENCE [LARGE SCALE GENOMIC DNA]</scope>
    <source>
        <strain evidence="1 2">SM33</strain>
    </source>
</reference>
<dbReference type="CDD" id="cd09627">
    <property type="entry name" value="DOMON_murB_like"/>
    <property type="match status" value="1"/>
</dbReference>
<protein>
    <submittedName>
        <fullName evidence="1">DOMON-like domain-containing protein</fullName>
    </submittedName>
</protein>
<dbReference type="Proteomes" id="UP001203058">
    <property type="component" value="Unassembled WGS sequence"/>
</dbReference>
<accession>A0ABS9VKM1</accession>
<comment type="caution">
    <text evidence="1">The sequence shown here is derived from an EMBL/GenBank/DDBJ whole genome shotgun (WGS) entry which is preliminary data.</text>
</comment>
<name>A0ABS9VKM1_9SPHN</name>
<keyword evidence="2" id="KW-1185">Reference proteome</keyword>
<organism evidence="1 2">
    <name type="scientific">Sphingomonas telluris</name>
    <dbReference type="NCBI Taxonomy" id="2907998"/>
    <lineage>
        <taxon>Bacteria</taxon>
        <taxon>Pseudomonadati</taxon>
        <taxon>Pseudomonadota</taxon>
        <taxon>Alphaproteobacteria</taxon>
        <taxon>Sphingomonadales</taxon>
        <taxon>Sphingomonadaceae</taxon>
        <taxon>Sphingomonas</taxon>
    </lineage>
</organism>
<dbReference type="EMBL" id="JAKZHW010000001">
    <property type="protein sequence ID" value="MCH8615505.1"/>
    <property type="molecule type" value="Genomic_DNA"/>
</dbReference>
<evidence type="ECO:0000313" key="2">
    <source>
        <dbReference type="Proteomes" id="UP001203058"/>
    </source>
</evidence>
<dbReference type="Gene3D" id="2.60.40.1190">
    <property type="match status" value="1"/>
</dbReference>
<proteinExistence type="predicted"/>
<evidence type="ECO:0000313" key="1">
    <source>
        <dbReference type="EMBL" id="MCH8615505.1"/>
    </source>
</evidence>
<sequence>MTMQLNLAPHPATPPAAPEFKLWANVDHAAAFGATATLNIWFGIGAPASRFVVPQAEEPSRADELWKTTCFEIFLRERGEAAYREWNFAPSGQWGAYDFSAEREGMQNAAVEQPPYIRVEDNLIWWTLGATISVPSGKQWDASLSAVLEEQDGTKSYWALAHPAEKPDFHAPDCFVARLP</sequence>
<gene>
    <name evidence="1" type="ORF">LZ016_05250</name>
</gene>